<evidence type="ECO:0000313" key="2">
    <source>
        <dbReference type="EMBL" id="KAA6327047.1"/>
    </source>
</evidence>
<proteinExistence type="predicted"/>
<accession>A0A5J4QYM2</accession>
<comment type="caution">
    <text evidence="2">The sequence shown here is derived from an EMBL/GenBank/DDBJ whole genome shotgun (WGS) entry which is preliminary data.</text>
</comment>
<dbReference type="AlphaFoldDB" id="A0A5J4QYM2"/>
<feature type="non-terminal residue" evidence="2">
    <location>
        <position position="1"/>
    </location>
</feature>
<dbReference type="Proteomes" id="UP000324800">
    <property type="component" value="Unassembled WGS sequence"/>
</dbReference>
<evidence type="ECO:0000256" key="1">
    <source>
        <dbReference type="SAM" id="MobiDB-lite"/>
    </source>
</evidence>
<sequence>KEKERIRLKKQKELDKARNRRNQRSGTDDRGFCSWTNTLIDTKETDITFSHSNFTNWWIGIVSVNSGVLTVDDCLFYGNGELNEQFPYVRQNIRCYQGMVDVKSMRDEDGLAGIFY</sequence>
<organism evidence="2 3">
    <name type="scientific">Streblomastix strix</name>
    <dbReference type="NCBI Taxonomy" id="222440"/>
    <lineage>
        <taxon>Eukaryota</taxon>
        <taxon>Metamonada</taxon>
        <taxon>Preaxostyla</taxon>
        <taxon>Oxymonadida</taxon>
        <taxon>Streblomastigidae</taxon>
        <taxon>Streblomastix</taxon>
    </lineage>
</organism>
<gene>
    <name evidence="2" type="ORF">EZS28_053867</name>
</gene>
<reference evidence="2 3" key="1">
    <citation type="submission" date="2019-03" db="EMBL/GenBank/DDBJ databases">
        <title>Single cell metagenomics reveals metabolic interactions within the superorganism composed of flagellate Streblomastix strix and complex community of Bacteroidetes bacteria on its surface.</title>
        <authorList>
            <person name="Treitli S.C."/>
            <person name="Kolisko M."/>
            <person name="Husnik F."/>
            <person name="Keeling P."/>
            <person name="Hampl V."/>
        </authorList>
    </citation>
    <scope>NUCLEOTIDE SEQUENCE [LARGE SCALE GENOMIC DNA]</scope>
    <source>
        <strain evidence="2">ST1C</strain>
    </source>
</reference>
<feature type="region of interest" description="Disordered" evidence="1">
    <location>
        <begin position="1"/>
        <end position="30"/>
    </location>
</feature>
<feature type="compositionally biased region" description="Basic and acidic residues" evidence="1">
    <location>
        <begin position="1"/>
        <end position="17"/>
    </location>
</feature>
<evidence type="ECO:0000313" key="3">
    <source>
        <dbReference type="Proteomes" id="UP000324800"/>
    </source>
</evidence>
<protein>
    <submittedName>
        <fullName evidence="2">Uncharacterized protein</fullName>
    </submittedName>
</protein>
<name>A0A5J4QYM2_9EUKA</name>
<dbReference type="EMBL" id="SNRW01043663">
    <property type="protein sequence ID" value="KAA6327047.1"/>
    <property type="molecule type" value="Genomic_DNA"/>
</dbReference>